<dbReference type="Proteomes" id="UP000839644">
    <property type="component" value="Unassembled WGS sequence"/>
</dbReference>
<comment type="caution">
    <text evidence="1">The sequence shown here is derived from an EMBL/GenBank/DDBJ whole genome shotgun (WGS) entry which is preliminary data.</text>
</comment>
<gene>
    <name evidence="1" type="ORF">AU894_17605</name>
</gene>
<sequence>MKIHSLPPEKLIGTILAHLSVSQIRPETKEEYRIRRFLRGDKGMLAGALLNICGIVQRCAELERRIPFGYSGTGIEFSFSGRGKCMNICLTNIPFFHVPEEFCGKNNKNKKIKIYLHMINYNLTH</sequence>
<dbReference type="AlphaFoldDB" id="A0A3Y9C260"/>
<accession>A0A3Y9C260</accession>
<proteinExistence type="predicted"/>
<dbReference type="EMBL" id="AAAFYZ010000048">
    <property type="protein sequence ID" value="EAB8478012.1"/>
    <property type="molecule type" value="Genomic_DNA"/>
</dbReference>
<protein>
    <submittedName>
        <fullName evidence="1">Uncharacterized protein</fullName>
    </submittedName>
</protein>
<reference evidence="1" key="1">
    <citation type="submission" date="2018-08" db="EMBL/GenBank/DDBJ databases">
        <authorList>
            <person name="Ashton P.M."/>
            <person name="Dallman T."/>
            <person name="Nair S."/>
            <person name="De Pinna E."/>
            <person name="Peters T."/>
            <person name="Grant K."/>
        </authorList>
    </citation>
    <scope>NUCLEOTIDE SEQUENCE [LARGE SCALE GENOMIC DNA]</scope>
    <source>
        <strain evidence="1">43913</strain>
    </source>
</reference>
<name>A0A3Y9C260_SALEB</name>
<evidence type="ECO:0000313" key="1">
    <source>
        <dbReference type="EMBL" id="EAB8478012.1"/>
    </source>
</evidence>
<organism evidence="1">
    <name type="scientific">Salmonella enterica subsp. enterica serovar Java</name>
    <dbReference type="NCBI Taxonomy" id="224729"/>
    <lineage>
        <taxon>Bacteria</taxon>
        <taxon>Pseudomonadati</taxon>
        <taxon>Pseudomonadota</taxon>
        <taxon>Gammaproteobacteria</taxon>
        <taxon>Enterobacterales</taxon>
        <taxon>Enterobacteriaceae</taxon>
        <taxon>Salmonella</taxon>
    </lineage>
</organism>